<proteinExistence type="predicted"/>
<dbReference type="Pfam" id="PF00612">
    <property type="entry name" value="IQ"/>
    <property type="match status" value="1"/>
</dbReference>
<evidence type="ECO:0008006" key="4">
    <source>
        <dbReference type="Google" id="ProtNLM"/>
    </source>
</evidence>
<dbReference type="Gene3D" id="1.20.5.190">
    <property type="match status" value="1"/>
</dbReference>
<organism evidence="2 3">
    <name type="scientific">Oreochromis aureus</name>
    <name type="common">Israeli tilapia</name>
    <name type="synonym">Chromis aureus</name>
    <dbReference type="NCBI Taxonomy" id="47969"/>
    <lineage>
        <taxon>Eukaryota</taxon>
        <taxon>Metazoa</taxon>
        <taxon>Chordata</taxon>
        <taxon>Craniata</taxon>
        <taxon>Vertebrata</taxon>
        <taxon>Euteleostomi</taxon>
        <taxon>Actinopterygii</taxon>
        <taxon>Neopterygii</taxon>
        <taxon>Teleostei</taxon>
        <taxon>Neoteleostei</taxon>
        <taxon>Acanthomorphata</taxon>
        <taxon>Ovalentaria</taxon>
        <taxon>Cichlomorphae</taxon>
        <taxon>Cichliformes</taxon>
        <taxon>Cichlidae</taxon>
        <taxon>African cichlids</taxon>
        <taxon>Pseudocrenilabrinae</taxon>
        <taxon>Oreochromini</taxon>
        <taxon>Oreochromis</taxon>
    </lineage>
</organism>
<accession>A0AAZ1X7X5</accession>
<reference evidence="3" key="1">
    <citation type="submission" date="2020-03" db="EMBL/GenBank/DDBJ databases">
        <title>Evolution of repeat sequences and sex chromosomes of tilapia species revealed by chromosome-level genomes.</title>
        <authorList>
            <person name="Xu L."/>
            <person name="Tao W."/>
            <person name="Wang D."/>
            <person name="Zhou Q."/>
        </authorList>
    </citation>
    <scope>NUCLEOTIDE SEQUENCE [LARGE SCALE GENOMIC DNA]</scope>
    <source>
        <strain evidence="3">Israel</strain>
    </source>
</reference>
<dbReference type="AlphaFoldDB" id="A0AAZ1X7X5"/>
<sequence length="120" mass="13736">MDPAEWAAKLEDRFYNNHAFKNTEEECSQSQKDEEIVDIMDIPLDDHEANRAAAKIQAGFRGHRNRKKLKPEDKEEGEKSSPRWICFHLTLWSASSFITDPRSTVSTSTLLANSTRDGHC</sequence>
<keyword evidence="3" id="KW-1185">Reference proteome</keyword>
<evidence type="ECO:0000256" key="1">
    <source>
        <dbReference type="SAM" id="MobiDB-lite"/>
    </source>
</evidence>
<evidence type="ECO:0000313" key="3">
    <source>
        <dbReference type="Proteomes" id="UP000472276"/>
    </source>
</evidence>
<gene>
    <name evidence="2" type="primary">SPA17</name>
</gene>
<dbReference type="InterPro" id="IPR000048">
    <property type="entry name" value="IQ_motif_EF-hand-BS"/>
</dbReference>
<dbReference type="SMART" id="SM00015">
    <property type="entry name" value="IQ"/>
    <property type="match status" value="1"/>
</dbReference>
<feature type="region of interest" description="Disordered" evidence="1">
    <location>
        <begin position="56"/>
        <end position="81"/>
    </location>
</feature>
<evidence type="ECO:0000313" key="2">
    <source>
        <dbReference type="Ensembl" id="ENSOABP00000063739.1"/>
    </source>
</evidence>
<dbReference type="CDD" id="cd23767">
    <property type="entry name" value="IQCD"/>
    <property type="match status" value="1"/>
</dbReference>
<dbReference type="GO" id="GO:0005516">
    <property type="term" value="F:calmodulin binding"/>
    <property type="evidence" value="ECO:0007669"/>
    <property type="project" value="TreeGrafter"/>
</dbReference>
<dbReference type="PROSITE" id="PS50096">
    <property type="entry name" value="IQ"/>
    <property type="match status" value="1"/>
</dbReference>
<dbReference type="PANTHER" id="PTHR10699:SF16">
    <property type="entry name" value="SPERM SURFACE PROTEIN SP17"/>
    <property type="match status" value="1"/>
</dbReference>
<dbReference type="PANTHER" id="PTHR10699">
    <property type="entry name" value="NEUROMODULIN"/>
    <property type="match status" value="1"/>
</dbReference>
<feature type="compositionally biased region" description="Basic and acidic residues" evidence="1">
    <location>
        <begin position="70"/>
        <end position="81"/>
    </location>
</feature>
<reference evidence="2" key="3">
    <citation type="submission" date="2025-09" db="UniProtKB">
        <authorList>
            <consortium name="Ensembl"/>
        </authorList>
    </citation>
    <scope>IDENTIFICATION</scope>
</reference>
<reference evidence="2" key="2">
    <citation type="submission" date="2025-08" db="UniProtKB">
        <authorList>
            <consortium name="Ensembl"/>
        </authorList>
    </citation>
    <scope>IDENTIFICATION</scope>
</reference>
<dbReference type="Ensembl" id="ENSOABT00000074655.1">
    <property type="protein sequence ID" value="ENSOABP00000063739.1"/>
    <property type="gene ID" value="ENSOABG00000013301.2"/>
</dbReference>
<protein>
    <recommendedName>
        <fullName evidence="4">Neurogranin</fullName>
    </recommendedName>
</protein>
<name>A0AAZ1X7X5_OREAU</name>
<dbReference type="Proteomes" id="UP000472276">
    <property type="component" value="Unassembled WGS sequence"/>
</dbReference>